<dbReference type="GO" id="GO:0016787">
    <property type="term" value="F:hydrolase activity"/>
    <property type="evidence" value="ECO:0007669"/>
    <property type="project" value="InterPro"/>
</dbReference>
<dbReference type="SUPFAM" id="SSF56300">
    <property type="entry name" value="Metallo-dependent phosphatases"/>
    <property type="match status" value="1"/>
</dbReference>
<dbReference type="PROSITE" id="PS00018">
    <property type="entry name" value="EF_HAND_1"/>
    <property type="match status" value="1"/>
</dbReference>
<dbReference type="InterPro" id="IPR004843">
    <property type="entry name" value="Calcineurin-like_PHP"/>
</dbReference>
<keyword evidence="3" id="KW-0106">Calcium</keyword>
<dbReference type="Pfam" id="PF00149">
    <property type="entry name" value="Metallophos"/>
    <property type="match status" value="1"/>
</dbReference>
<feature type="domain" description="EF-hand" evidence="4">
    <location>
        <begin position="545"/>
        <end position="580"/>
    </location>
</feature>
<dbReference type="InterPro" id="IPR036907">
    <property type="entry name" value="5'-Nucleotdase_C_sf"/>
</dbReference>
<accession>A0A7S0ZYM5</accession>
<comment type="similarity">
    <text evidence="1">Belongs to the 5'-nucleotidase family.</text>
</comment>
<gene>
    <name evidence="5" type="ORF">NSCI0253_LOCUS11042</name>
</gene>
<sequence>MGGVALRCSTYQCRAMLGSSWDRDEYRTWENQIRPEGDEQSVFCPCGSAATRSGSNSRLNFRIFHINDIYELDQLPLLKAHVHGMGSGSGCRNVVTTVAGDFVAPSLLSSLDQGTGMIACMNQVPVDIVCFGNHEADIPVAALNQRIREFQGAWINSNMRDFGVKLPEYHVVEVRDKDDTIRKVIFLGLVLGKIYRKGAFGGAAETIRDPVEVAIELHDRALAEHPDAECVIPLTHQDLDDDVKLAETGLFPVILAGHDHFVHCQQHGACHIIKAGQDACNVCVVDLVWPVLSGIREGPKVNYQVVPLKQAKPKKGEVVLKPWQPMFPPDTEMIETVAFWQKPAEELKAATLMEFPPLSAPLSSTGTRFHEATMATLIATALRDALEGDAGLINGGAIRGERDYEDGKVTFAHLNVEVPYPSSVIVVSIDGQTLSDAVKVSRKKWLEQPGEENNQGLHMDSSMKVDEQNNVVMVAAEPLIPDHFYHVAIDAHVLRRNPVFSQYCERHPERIPADDSGQPALPTLVKYFCMMAWRRLIDMNEDGCVSEAEIDWLVESADANKDGRLDEAELVNAIRRRMGGNMASGILAKRMLSLVDVDHHGFADAQLLKSVIVDVARKQQTKIFS</sequence>
<dbReference type="SUPFAM" id="SSF55816">
    <property type="entry name" value="5'-nucleotidase (syn. UDP-sugar hydrolase), C-terminal domain"/>
    <property type="match status" value="1"/>
</dbReference>
<dbReference type="PROSITE" id="PS50222">
    <property type="entry name" value="EF_HAND_2"/>
    <property type="match status" value="1"/>
</dbReference>
<keyword evidence="2" id="KW-0732">Signal</keyword>
<organism evidence="5">
    <name type="scientific">Noctiluca scintillans</name>
    <name type="common">Sea sparkle</name>
    <name type="synonym">Red tide dinoflagellate</name>
    <dbReference type="NCBI Taxonomy" id="2966"/>
    <lineage>
        <taxon>Eukaryota</taxon>
        <taxon>Sar</taxon>
        <taxon>Alveolata</taxon>
        <taxon>Dinophyceae</taxon>
        <taxon>Noctilucales</taxon>
        <taxon>Noctilucaceae</taxon>
        <taxon>Noctiluca</taxon>
    </lineage>
</organism>
<evidence type="ECO:0000256" key="1">
    <source>
        <dbReference type="ARBA" id="ARBA00006654"/>
    </source>
</evidence>
<dbReference type="AlphaFoldDB" id="A0A7S0ZYM5"/>
<dbReference type="PANTHER" id="PTHR11575">
    <property type="entry name" value="5'-NUCLEOTIDASE-RELATED"/>
    <property type="match status" value="1"/>
</dbReference>
<evidence type="ECO:0000313" key="5">
    <source>
        <dbReference type="EMBL" id="CAD8836694.1"/>
    </source>
</evidence>
<dbReference type="Gene3D" id="3.60.21.10">
    <property type="match status" value="1"/>
</dbReference>
<name>A0A7S0ZYM5_NOCSC</name>
<evidence type="ECO:0000256" key="2">
    <source>
        <dbReference type="ARBA" id="ARBA00022729"/>
    </source>
</evidence>
<evidence type="ECO:0000256" key="3">
    <source>
        <dbReference type="ARBA" id="ARBA00022837"/>
    </source>
</evidence>
<dbReference type="InterPro" id="IPR029052">
    <property type="entry name" value="Metallo-depent_PP-like"/>
</dbReference>
<proteinExistence type="inferred from homology"/>
<dbReference type="SUPFAM" id="SSF47473">
    <property type="entry name" value="EF-hand"/>
    <property type="match status" value="1"/>
</dbReference>
<dbReference type="InterPro" id="IPR002048">
    <property type="entry name" value="EF_hand_dom"/>
</dbReference>
<dbReference type="InterPro" id="IPR006179">
    <property type="entry name" value="5_nucleotidase/apyrase"/>
</dbReference>
<protein>
    <recommendedName>
        <fullName evidence="4">EF-hand domain-containing protein</fullName>
    </recommendedName>
</protein>
<dbReference type="InterPro" id="IPR018247">
    <property type="entry name" value="EF_Hand_1_Ca_BS"/>
</dbReference>
<dbReference type="Pfam" id="PF02872">
    <property type="entry name" value="5_nucleotid_C"/>
    <property type="match status" value="1"/>
</dbReference>
<dbReference type="GO" id="GO:0005509">
    <property type="term" value="F:calcium ion binding"/>
    <property type="evidence" value="ECO:0007669"/>
    <property type="project" value="InterPro"/>
</dbReference>
<dbReference type="Gene3D" id="3.90.780.10">
    <property type="entry name" value="5'-Nucleotidase, C-terminal domain"/>
    <property type="match status" value="1"/>
</dbReference>
<dbReference type="EMBL" id="HBFQ01015922">
    <property type="protein sequence ID" value="CAD8836694.1"/>
    <property type="molecule type" value="Transcribed_RNA"/>
</dbReference>
<dbReference type="GO" id="GO:0009166">
    <property type="term" value="P:nucleotide catabolic process"/>
    <property type="evidence" value="ECO:0007669"/>
    <property type="project" value="InterPro"/>
</dbReference>
<dbReference type="InterPro" id="IPR008334">
    <property type="entry name" value="5'-Nucleotdase_C"/>
</dbReference>
<dbReference type="PANTHER" id="PTHR11575:SF48">
    <property type="entry name" value="5'-NUCLEOTIDASE"/>
    <property type="match status" value="1"/>
</dbReference>
<evidence type="ECO:0000259" key="4">
    <source>
        <dbReference type="PROSITE" id="PS50222"/>
    </source>
</evidence>
<dbReference type="InterPro" id="IPR011992">
    <property type="entry name" value="EF-hand-dom_pair"/>
</dbReference>
<reference evidence="5" key="1">
    <citation type="submission" date="2021-01" db="EMBL/GenBank/DDBJ databases">
        <authorList>
            <person name="Corre E."/>
            <person name="Pelletier E."/>
            <person name="Niang G."/>
            <person name="Scheremetjew M."/>
            <person name="Finn R."/>
            <person name="Kale V."/>
            <person name="Holt S."/>
            <person name="Cochrane G."/>
            <person name="Meng A."/>
            <person name="Brown T."/>
            <person name="Cohen L."/>
        </authorList>
    </citation>
    <scope>NUCLEOTIDE SEQUENCE</scope>
</reference>
<dbReference type="Gene3D" id="1.10.238.10">
    <property type="entry name" value="EF-hand"/>
    <property type="match status" value="1"/>
</dbReference>